<sequence>MASSTDSTKVSCAICKKAKGQFKCEGCSQTFCPNHSIEHRNELSKQFDEIVFTYDSIQQALLQQTQGLQQHPLVQKLNQWEADSILKIQQVAQQLRNELSNESVQRTSETREELQQVSNELKQGREDNDYSEIELRKWIQKLESIEKELLNPTNACIYEDSAALVRKISIVRQGILDRFDRTSVNGKIEENGYVVTKDNLSGHIEVRGKNEYTTGSYTLRFQVDYLIPNGWIFFGIISNFTPMKNESFASSTTYGWSNRHQTYTAGNLNNPSTLEVLEGDVIVLLINCDEQTIEMTNERLNRTQKLPIDTQKCLFPWQLHLNLHAPNTKVRILFSSV</sequence>
<evidence type="ECO:0000313" key="4">
    <source>
        <dbReference type="Proteomes" id="UP000663828"/>
    </source>
</evidence>
<dbReference type="Gene3D" id="2.60.120.920">
    <property type="match status" value="1"/>
</dbReference>
<evidence type="ECO:0000313" key="3">
    <source>
        <dbReference type="EMBL" id="CAF1002590.1"/>
    </source>
</evidence>
<evidence type="ECO:0000256" key="1">
    <source>
        <dbReference type="SAM" id="MobiDB-lite"/>
    </source>
</evidence>
<comment type="caution">
    <text evidence="3">The sequence shown here is derived from an EMBL/GenBank/DDBJ whole genome shotgun (WGS) entry which is preliminary data.</text>
</comment>
<accession>A0A814GX67</accession>
<protein>
    <recommendedName>
        <fullName evidence="5">B box-type domain-containing protein</fullName>
    </recommendedName>
</protein>
<keyword evidence="4" id="KW-1185">Reference proteome</keyword>
<reference evidence="3" key="1">
    <citation type="submission" date="2021-02" db="EMBL/GenBank/DDBJ databases">
        <authorList>
            <person name="Nowell W R."/>
        </authorList>
    </citation>
    <scope>NUCLEOTIDE SEQUENCE</scope>
</reference>
<dbReference type="Proteomes" id="UP000663852">
    <property type="component" value="Unassembled WGS sequence"/>
</dbReference>
<name>A0A814GX67_ADIRI</name>
<organism evidence="3 4">
    <name type="scientific">Adineta ricciae</name>
    <name type="common">Rotifer</name>
    <dbReference type="NCBI Taxonomy" id="249248"/>
    <lineage>
        <taxon>Eukaryota</taxon>
        <taxon>Metazoa</taxon>
        <taxon>Spiralia</taxon>
        <taxon>Gnathifera</taxon>
        <taxon>Rotifera</taxon>
        <taxon>Eurotatoria</taxon>
        <taxon>Bdelloidea</taxon>
        <taxon>Adinetida</taxon>
        <taxon>Adinetidae</taxon>
        <taxon>Adineta</taxon>
    </lineage>
</organism>
<gene>
    <name evidence="2" type="ORF">EDS130_LOCUS13827</name>
    <name evidence="3" type="ORF">XAT740_LOCUS13286</name>
</gene>
<evidence type="ECO:0000313" key="2">
    <source>
        <dbReference type="EMBL" id="CAF0980081.1"/>
    </source>
</evidence>
<dbReference type="Proteomes" id="UP000663828">
    <property type="component" value="Unassembled WGS sequence"/>
</dbReference>
<dbReference type="InterPro" id="IPR043136">
    <property type="entry name" value="B30.2/SPRY_sf"/>
</dbReference>
<evidence type="ECO:0008006" key="5">
    <source>
        <dbReference type="Google" id="ProtNLM"/>
    </source>
</evidence>
<dbReference type="OrthoDB" id="9977629at2759"/>
<dbReference type="EMBL" id="CAJNOJ010000055">
    <property type="protein sequence ID" value="CAF0980081.1"/>
    <property type="molecule type" value="Genomic_DNA"/>
</dbReference>
<feature type="region of interest" description="Disordered" evidence="1">
    <location>
        <begin position="99"/>
        <end position="125"/>
    </location>
</feature>
<dbReference type="EMBL" id="CAJNOR010000768">
    <property type="protein sequence ID" value="CAF1002590.1"/>
    <property type="molecule type" value="Genomic_DNA"/>
</dbReference>
<proteinExistence type="predicted"/>
<dbReference type="AlphaFoldDB" id="A0A814GX67"/>